<keyword evidence="4" id="KW-0032">Aminotransferase</keyword>
<evidence type="ECO:0000256" key="1">
    <source>
        <dbReference type="SAM" id="Coils"/>
    </source>
</evidence>
<evidence type="ECO:0000313" key="4">
    <source>
        <dbReference type="EMBL" id="KMZ57995.1"/>
    </source>
</evidence>
<evidence type="ECO:0000259" key="3">
    <source>
        <dbReference type="Pfam" id="PF10536"/>
    </source>
</evidence>
<reference evidence="5" key="1">
    <citation type="journal article" date="2016" name="Nature">
        <title>The genome of the seagrass Zostera marina reveals angiosperm adaptation to the sea.</title>
        <authorList>
            <person name="Olsen J.L."/>
            <person name="Rouze P."/>
            <person name="Verhelst B."/>
            <person name="Lin Y.-C."/>
            <person name="Bayer T."/>
            <person name="Collen J."/>
            <person name="Dattolo E."/>
            <person name="De Paoli E."/>
            <person name="Dittami S."/>
            <person name="Maumus F."/>
            <person name="Michel G."/>
            <person name="Kersting A."/>
            <person name="Lauritano C."/>
            <person name="Lohaus R."/>
            <person name="Toepel M."/>
            <person name="Tonon T."/>
            <person name="Vanneste K."/>
            <person name="Amirebrahimi M."/>
            <person name="Brakel J."/>
            <person name="Bostroem C."/>
            <person name="Chovatia M."/>
            <person name="Grimwood J."/>
            <person name="Jenkins J.W."/>
            <person name="Jueterbock A."/>
            <person name="Mraz A."/>
            <person name="Stam W.T."/>
            <person name="Tice H."/>
            <person name="Bornberg-Bauer E."/>
            <person name="Green P.J."/>
            <person name="Pearson G.A."/>
            <person name="Procaccini G."/>
            <person name="Duarte C.M."/>
            <person name="Schmutz J."/>
            <person name="Reusch T.B.H."/>
            <person name="Van de Peer Y."/>
        </authorList>
    </citation>
    <scope>NUCLEOTIDE SEQUENCE [LARGE SCALE GENOMIC DNA]</scope>
    <source>
        <strain evidence="5">cv. Finnish</strain>
    </source>
</reference>
<keyword evidence="5" id="KW-1185">Reference proteome</keyword>
<dbReference type="EMBL" id="LFYR01001978">
    <property type="protein sequence ID" value="KMZ57995.1"/>
    <property type="molecule type" value="Genomic_DNA"/>
</dbReference>
<gene>
    <name evidence="4" type="ORF">ZOSMA_7G00240</name>
</gene>
<organism evidence="4 5">
    <name type="scientific">Zostera marina</name>
    <name type="common">Eelgrass</name>
    <dbReference type="NCBI Taxonomy" id="29655"/>
    <lineage>
        <taxon>Eukaryota</taxon>
        <taxon>Viridiplantae</taxon>
        <taxon>Streptophyta</taxon>
        <taxon>Embryophyta</taxon>
        <taxon>Tracheophyta</taxon>
        <taxon>Spermatophyta</taxon>
        <taxon>Magnoliopsida</taxon>
        <taxon>Liliopsida</taxon>
        <taxon>Zosteraceae</taxon>
        <taxon>Zostera</taxon>
    </lineage>
</organism>
<dbReference type="PANTHER" id="PTHR46033">
    <property type="entry name" value="PROTEIN MAIN-LIKE 2"/>
    <property type="match status" value="1"/>
</dbReference>
<dbReference type="InterPro" id="IPR019557">
    <property type="entry name" value="AminoTfrase-like_pln_mobile"/>
</dbReference>
<dbReference type="GO" id="GO:0010073">
    <property type="term" value="P:meristem maintenance"/>
    <property type="evidence" value="ECO:0007669"/>
    <property type="project" value="InterPro"/>
</dbReference>
<dbReference type="OMA" id="CIEDELN"/>
<evidence type="ECO:0000313" key="5">
    <source>
        <dbReference type="Proteomes" id="UP000036987"/>
    </source>
</evidence>
<keyword evidence="4" id="KW-0808">Transferase</keyword>
<dbReference type="Pfam" id="PF10536">
    <property type="entry name" value="PMD"/>
    <property type="match status" value="1"/>
</dbReference>
<sequence>MGEVENLVEEEEEEMVVPSGTGDPIKRFGRFLKPRVNSITDVTVSAVPSLRNAVSGGKISWPPKKVVLEGWRYPQPKWKEWVDRLKPLFEHTWKKAGILDAVICSTYEIRRHPSVFFALLLYWCPDTNTFAFPWSEVTLTLEDVMVLGGFPVDGEPVRTKNPLSGENGEMLTKMIAERKGFNKLSSKKASHYEWIKHYMEVGRADELEHVAFLSLWLSRFVFPTHPGKTVSELMFPIAIRLSQGTRIALGPAVLASIYRDLRILRNYTGRMGGEEALSNFTVWAPFQLLQIWTWEHFVAFRTEMCPNFLQPYEPRASRWHGLDAKLDLLYVVSVLESAEEFQWRPYMIRLHNWRLPSFYNDHGKWFSLCLDKDDEDMRSYAHILRSCELVGVDCIEQYFPHRVAMQFGLDQDLPGCVPRANGTWELAWRTYENHFDDVKFYAPPRLFESDCTQRFFIWQQECWLSQGNTGENFMGQLELSQQEKHTSPRLENQPDAQIPLNMKNVKLDDQTESTYVNETANNSIAVNLENGLAPKSLSITTIGEQKHPPKIERKMTKKRMLTKIHGSKLRQGDAMHQIVADNNYALPWVKEAKIKQGDEACDGDFFNIEVKRVTNKVRNSMISSFYPPKMVDELEGTFSPSYNSLRMKEREQKAARLQKEMELDAQIERIKAEIAELHDDVMNMDSMNEFESFVVSPT</sequence>
<dbReference type="GO" id="GO:0008483">
    <property type="term" value="F:transaminase activity"/>
    <property type="evidence" value="ECO:0007669"/>
    <property type="project" value="UniProtKB-KW"/>
</dbReference>
<dbReference type="STRING" id="29655.A0A0K9NPT3"/>
<dbReference type="InterPro" id="IPR044824">
    <property type="entry name" value="MAIN-like"/>
</dbReference>
<feature type="compositionally biased region" description="Acidic residues" evidence="2">
    <location>
        <begin position="1"/>
        <end position="15"/>
    </location>
</feature>
<feature type="domain" description="Aminotransferase-like plant mobile" evidence="3">
    <location>
        <begin position="97"/>
        <end position="458"/>
    </location>
</feature>
<accession>A0A0K9NPT3</accession>
<proteinExistence type="predicted"/>
<feature type="coiled-coil region" evidence="1">
    <location>
        <begin position="660"/>
        <end position="687"/>
    </location>
</feature>
<protein>
    <submittedName>
        <fullName evidence="4">Aminotransferase-like, plant mobile domain family protein</fullName>
    </submittedName>
</protein>
<keyword evidence="1" id="KW-0175">Coiled coil</keyword>
<dbReference type="PANTHER" id="PTHR46033:SF80">
    <property type="entry name" value="PROTEIN MAIN-LIKE 2-LIKE"/>
    <property type="match status" value="1"/>
</dbReference>
<name>A0A0K9NPT3_ZOSMR</name>
<evidence type="ECO:0000256" key="2">
    <source>
        <dbReference type="SAM" id="MobiDB-lite"/>
    </source>
</evidence>
<dbReference type="OrthoDB" id="1572276at2759"/>
<feature type="region of interest" description="Disordered" evidence="2">
    <location>
        <begin position="1"/>
        <end position="20"/>
    </location>
</feature>
<comment type="caution">
    <text evidence="4">The sequence shown here is derived from an EMBL/GenBank/DDBJ whole genome shotgun (WGS) entry which is preliminary data.</text>
</comment>
<dbReference type="AlphaFoldDB" id="A0A0K9NPT3"/>
<dbReference type="Proteomes" id="UP000036987">
    <property type="component" value="Unassembled WGS sequence"/>
</dbReference>